<accession>A0ACD5GT22</accession>
<evidence type="ECO:0000313" key="1">
    <source>
        <dbReference type="EMBL" id="XPM63824.1"/>
    </source>
</evidence>
<keyword evidence="2" id="KW-1185">Reference proteome</keyword>
<gene>
    <name evidence="1" type="ORF">BH720_032435</name>
</gene>
<evidence type="ECO:0000313" key="2">
    <source>
        <dbReference type="Proteomes" id="UP000095472"/>
    </source>
</evidence>
<reference evidence="1 2" key="1">
    <citation type="journal article" date="2016" name="Genome Announc.">
        <title>Draft Genome Sequence of the Thermotolerant Cyanobacterium Desertifilum sp. IPPAS B-1220.</title>
        <authorList>
            <person name="Mironov K.S."/>
            <person name="Sinetova M.A."/>
            <person name="Bolatkhan K."/>
            <person name="Zayadan B.K."/>
            <person name="Ustinova V.V."/>
            <person name="Kupriyanova E.V."/>
            <person name="Skrypnik A.N."/>
            <person name="Gogoleva N.E."/>
            <person name="Gogolev Y.V."/>
            <person name="Los D.A."/>
        </authorList>
    </citation>
    <scope>NUCLEOTIDE SEQUENCE [LARGE SCALE GENOMIC DNA]</scope>
    <source>
        <strain evidence="1 2">IPPAS B-1220</strain>
    </source>
</reference>
<proteinExistence type="predicted"/>
<name>A0ACD5GT22_9CYAN</name>
<dbReference type="EMBL" id="CP182909">
    <property type="protein sequence ID" value="XPM63824.1"/>
    <property type="molecule type" value="Genomic_DNA"/>
</dbReference>
<organism evidence="1 2">
    <name type="scientific">Desertifilum tharense IPPAS B-1220</name>
    <dbReference type="NCBI Taxonomy" id="1781255"/>
    <lineage>
        <taxon>Bacteria</taxon>
        <taxon>Bacillati</taxon>
        <taxon>Cyanobacteriota</taxon>
        <taxon>Cyanophyceae</taxon>
        <taxon>Desertifilales</taxon>
        <taxon>Desertifilaceae</taxon>
        <taxon>Desertifilum</taxon>
    </lineage>
</organism>
<dbReference type="Proteomes" id="UP000095472">
    <property type="component" value="Chromosome"/>
</dbReference>
<sequence length="314" mass="35019">MGKRKYAITLILADDRNNPEEAVKVAQKLINQDNAIAIVGTYISREAIPVAQVVENAQIPMISPTSTNPKTTENKQYVFRVVFTDEFQGRVMANFAREELKVSKAAVLYDRASDYNRSIAEIFQQVFQQTGGEVVAFETYTTDTNQDFRPQLQRIRDSGAEILFLPNYEQELYLQVQQARELGIQIPLLGSDTWEALNPAENPQLEGSFFSTNYAPDPTNPKNQAFIKAYRELYQNEPDNVAALTYDAFGLLFEAIESQGETDPAKIREGLSQIQQFTGVSGTAEFAGTGDPIKSAAIMQIKTGQVSFYKSVAP</sequence>
<protein>
    <submittedName>
        <fullName evidence="1">ABC transporter substrate-binding protein</fullName>
    </submittedName>
</protein>